<dbReference type="Proteomes" id="UP000623678">
    <property type="component" value="Unassembled WGS sequence"/>
</dbReference>
<dbReference type="AlphaFoldDB" id="A0A926IGH6"/>
<protein>
    <recommendedName>
        <fullName evidence="3">Helix-turn-helix type 11 domain-containing protein</fullName>
    </recommendedName>
</protein>
<gene>
    <name evidence="1" type="ORF">H8705_04710</name>
</gene>
<evidence type="ECO:0000313" key="1">
    <source>
        <dbReference type="EMBL" id="MBC8584879.1"/>
    </source>
</evidence>
<dbReference type="RefSeq" id="WP_055270309.1">
    <property type="nucleotide sequence ID" value="NZ_JACRTD010000003.1"/>
</dbReference>
<name>A0A926IGH6_9FIRM</name>
<evidence type="ECO:0000313" key="2">
    <source>
        <dbReference type="Proteomes" id="UP000623678"/>
    </source>
</evidence>
<proteinExistence type="predicted"/>
<comment type="caution">
    <text evidence="1">The sequence shown here is derived from an EMBL/GenBank/DDBJ whole genome shotgun (WGS) entry which is preliminary data.</text>
</comment>
<sequence length="111" mass="12237">MQEERLAELLERYHSGESNAATSRELECVFSIKGIEVRQMVNRLRRKGIPIASSGSGYFYAATEQEVRATIAHLTRRISGIAAAIAGLNRSLEQFDTAQTRLPLEGGDAVE</sequence>
<dbReference type="EMBL" id="JACRTD010000003">
    <property type="protein sequence ID" value="MBC8584879.1"/>
    <property type="molecule type" value="Genomic_DNA"/>
</dbReference>
<keyword evidence="2" id="KW-1185">Reference proteome</keyword>
<evidence type="ECO:0008006" key="3">
    <source>
        <dbReference type="Google" id="ProtNLM"/>
    </source>
</evidence>
<reference evidence="1" key="1">
    <citation type="submission" date="2020-08" db="EMBL/GenBank/DDBJ databases">
        <title>Genome public.</title>
        <authorList>
            <person name="Liu C."/>
            <person name="Sun Q."/>
        </authorList>
    </citation>
    <scope>NUCLEOTIDE SEQUENCE</scope>
    <source>
        <strain evidence="1">NSJ-64</strain>
    </source>
</reference>
<organism evidence="1 2">
    <name type="scientific">Youxingia wuxianensis</name>
    <dbReference type="NCBI Taxonomy" id="2763678"/>
    <lineage>
        <taxon>Bacteria</taxon>
        <taxon>Bacillati</taxon>
        <taxon>Bacillota</taxon>
        <taxon>Clostridia</taxon>
        <taxon>Eubacteriales</taxon>
        <taxon>Oscillospiraceae</taxon>
        <taxon>Youxingia</taxon>
    </lineage>
</organism>
<accession>A0A926IGH6</accession>